<proteinExistence type="predicted"/>
<dbReference type="GO" id="GO:0016811">
    <property type="term" value="F:hydrolase activity, acting on carbon-nitrogen (but not peptide) bonds, in linear amides"/>
    <property type="evidence" value="ECO:0007669"/>
    <property type="project" value="TreeGrafter"/>
</dbReference>
<dbReference type="GO" id="GO:0019213">
    <property type="term" value="F:deacetylase activity"/>
    <property type="evidence" value="ECO:0007669"/>
    <property type="project" value="InterPro"/>
</dbReference>
<dbReference type="Gene3D" id="3.40.50.10320">
    <property type="entry name" value="LmbE-like"/>
    <property type="match status" value="1"/>
</dbReference>
<dbReference type="Proteomes" id="UP000264071">
    <property type="component" value="Unassembled WGS sequence"/>
</dbReference>
<dbReference type="Pfam" id="PF02585">
    <property type="entry name" value="PIG-L"/>
    <property type="match status" value="1"/>
</dbReference>
<evidence type="ECO:0000313" key="1">
    <source>
        <dbReference type="EMBL" id="HCT56950.1"/>
    </source>
</evidence>
<dbReference type="PANTHER" id="PTHR12993">
    <property type="entry name" value="N-ACETYLGLUCOSAMINYL-PHOSPHATIDYLINOSITOL DE-N-ACETYLASE-RELATED"/>
    <property type="match status" value="1"/>
</dbReference>
<dbReference type="InterPro" id="IPR024078">
    <property type="entry name" value="LmbE-like_dom_sf"/>
</dbReference>
<comment type="caution">
    <text evidence="1">The sequence shown here is derived from an EMBL/GenBank/DDBJ whole genome shotgun (WGS) entry which is preliminary data.</text>
</comment>
<dbReference type="PANTHER" id="PTHR12993:SF30">
    <property type="entry name" value="N-ACETYL-ALPHA-D-GLUCOSAMINYL L-MALATE DEACETYLASE 1"/>
    <property type="match status" value="1"/>
</dbReference>
<dbReference type="EMBL" id="DPIY01000006">
    <property type="protein sequence ID" value="HCT56950.1"/>
    <property type="molecule type" value="Genomic_DNA"/>
</dbReference>
<protein>
    <submittedName>
        <fullName evidence="1">Bacillithiol biosynthesis deacetylase BshB1</fullName>
    </submittedName>
</protein>
<organism evidence="1 2">
    <name type="scientific">Gemmatimonas aurantiaca</name>
    <dbReference type="NCBI Taxonomy" id="173480"/>
    <lineage>
        <taxon>Bacteria</taxon>
        <taxon>Pseudomonadati</taxon>
        <taxon>Gemmatimonadota</taxon>
        <taxon>Gemmatimonadia</taxon>
        <taxon>Gemmatimonadales</taxon>
        <taxon>Gemmatimonadaceae</taxon>
        <taxon>Gemmatimonas</taxon>
    </lineage>
</organism>
<dbReference type="NCBIfam" id="TIGR04001">
    <property type="entry name" value="thiol_BshB1"/>
    <property type="match status" value="1"/>
</dbReference>
<evidence type="ECO:0000313" key="2">
    <source>
        <dbReference type="Proteomes" id="UP000264071"/>
    </source>
</evidence>
<name>A0A3D4V766_9BACT</name>
<dbReference type="GO" id="GO:0071793">
    <property type="term" value="P:bacillithiol biosynthetic process"/>
    <property type="evidence" value="ECO:0007669"/>
    <property type="project" value="InterPro"/>
</dbReference>
<accession>A0A3D4V766</accession>
<dbReference type="InterPro" id="IPR023842">
    <property type="entry name" value="Bacillithiol_biosynth_BshB1"/>
</dbReference>
<dbReference type="SUPFAM" id="SSF102588">
    <property type="entry name" value="LmbE-like"/>
    <property type="match status" value="1"/>
</dbReference>
<dbReference type="OMA" id="YYYMING"/>
<dbReference type="AlphaFoldDB" id="A0A3D4V766"/>
<reference evidence="1 2" key="1">
    <citation type="journal article" date="2018" name="Nat. Biotechnol.">
        <title>A standardized bacterial taxonomy based on genome phylogeny substantially revises the tree of life.</title>
        <authorList>
            <person name="Parks D.H."/>
            <person name="Chuvochina M."/>
            <person name="Waite D.W."/>
            <person name="Rinke C."/>
            <person name="Skarshewski A."/>
            <person name="Chaumeil P.A."/>
            <person name="Hugenholtz P."/>
        </authorList>
    </citation>
    <scope>NUCLEOTIDE SEQUENCE [LARGE SCALE GENOMIC DNA]</scope>
    <source>
        <strain evidence="1">UBA8844</strain>
    </source>
</reference>
<gene>
    <name evidence="1" type="primary">bshB1</name>
    <name evidence="1" type="ORF">DGD08_07015</name>
</gene>
<sequence length="243" mass="26615">MTSPQSLDLLAVAPHRDDAELTCGGTLIKAIDAGHRVGILDLTQGEMGTKGSAELRAAEAAASAQVMGIHVRENLGLPDAGITNDDATRVRLVHMLRALRPRIVIAPALRGRHPDHRRTTELVRDACFLSGLAKYAPGDHPAFRPTKLLHVIAYREDYVKPTFVVDISTQFERKLAAIKCFGSQFDGATQAGEVYPNGEPLYDIVTHHAAHYGSLIRARYGEPFYTEETMRVDDVTTLDVSTF</sequence>
<dbReference type="InterPro" id="IPR003737">
    <property type="entry name" value="GlcNAc_PI_deacetylase-related"/>
</dbReference>